<sequence>MRLKTSAWARTQSFYTGTSYVMKFATGRLDPNFMRFEWPVSINATRWDEEVFARYVDIVVTGGNNVKPGQPI</sequence>
<dbReference type="Proteomes" id="UP000183287">
    <property type="component" value="Unassembled WGS sequence"/>
</dbReference>
<evidence type="ECO:0000313" key="1">
    <source>
        <dbReference type="EMBL" id="SFM86811.1"/>
    </source>
</evidence>
<protein>
    <submittedName>
        <fullName evidence="1">Uncharacterized protein</fullName>
    </submittedName>
</protein>
<dbReference type="AlphaFoldDB" id="A0A1I4UD95"/>
<dbReference type="EMBL" id="FOUB01000063">
    <property type="protein sequence ID" value="SFM86811.1"/>
    <property type="molecule type" value="Genomic_DNA"/>
</dbReference>
<organism evidence="1 2">
    <name type="scientific">Nitrosomonas communis</name>
    <dbReference type="NCBI Taxonomy" id="44574"/>
    <lineage>
        <taxon>Bacteria</taxon>
        <taxon>Pseudomonadati</taxon>
        <taxon>Pseudomonadota</taxon>
        <taxon>Betaproteobacteria</taxon>
        <taxon>Nitrosomonadales</taxon>
        <taxon>Nitrosomonadaceae</taxon>
        <taxon>Nitrosomonas</taxon>
    </lineage>
</organism>
<keyword evidence="2" id="KW-1185">Reference proteome</keyword>
<proteinExistence type="predicted"/>
<evidence type="ECO:0000313" key="2">
    <source>
        <dbReference type="Proteomes" id="UP000183287"/>
    </source>
</evidence>
<reference evidence="2" key="1">
    <citation type="submission" date="2016-10" db="EMBL/GenBank/DDBJ databases">
        <authorList>
            <person name="Varghese N."/>
            <person name="Submissions S."/>
        </authorList>
    </citation>
    <scope>NUCLEOTIDE SEQUENCE [LARGE SCALE GENOMIC DNA]</scope>
    <source>
        <strain evidence="2">Nm44</strain>
    </source>
</reference>
<name>A0A1I4UD95_9PROT</name>
<gene>
    <name evidence="1" type="ORF">SAMN05421863_10632</name>
</gene>
<accession>A0A1I4UD95</accession>